<protein>
    <submittedName>
        <fullName evidence="2">Proteasome assembly chaperone family protein</fullName>
    </submittedName>
</protein>
<evidence type="ECO:0000313" key="2">
    <source>
        <dbReference type="EMBL" id="TQQ82637.1"/>
    </source>
</evidence>
<dbReference type="EMBL" id="RKLU01000002">
    <property type="protein sequence ID" value="TQQ82637.1"/>
    <property type="molecule type" value="Genomic_DNA"/>
</dbReference>
<name>A0A8J8TBZ2_9EURY</name>
<accession>A0A8J8TBZ2</accession>
<dbReference type="SUPFAM" id="SSF159659">
    <property type="entry name" value="Cgl1923-like"/>
    <property type="match status" value="1"/>
</dbReference>
<dbReference type="PANTHER" id="PTHR35610">
    <property type="entry name" value="3-ISOPROPYLMALATE DEHYDRATASE-RELATED"/>
    <property type="match status" value="1"/>
</dbReference>
<evidence type="ECO:0000313" key="3">
    <source>
        <dbReference type="Proteomes" id="UP000705823"/>
    </source>
</evidence>
<keyword evidence="3" id="KW-1185">Reference proteome</keyword>
<dbReference type="InterPro" id="IPR019151">
    <property type="entry name" value="Proteasome_assmbl_chaperone_2"/>
</dbReference>
<feature type="compositionally biased region" description="Polar residues" evidence="1">
    <location>
        <begin position="227"/>
        <end position="236"/>
    </location>
</feature>
<feature type="compositionally biased region" description="Basic and acidic residues" evidence="1">
    <location>
        <begin position="237"/>
        <end position="248"/>
    </location>
</feature>
<keyword evidence="2" id="KW-0647">Proteasome</keyword>
<dbReference type="InterPro" id="IPR038389">
    <property type="entry name" value="PSMG2_sf"/>
</dbReference>
<feature type="region of interest" description="Disordered" evidence="1">
    <location>
        <begin position="226"/>
        <end position="248"/>
    </location>
</feature>
<dbReference type="Gene3D" id="3.40.50.10900">
    <property type="entry name" value="PAC-like subunit"/>
    <property type="match status" value="1"/>
</dbReference>
<organism evidence="2 3">
    <name type="scientific">Halonotius terrestris</name>
    <dbReference type="NCBI Taxonomy" id="2487750"/>
    <lineage>
        <taxon>Archaea</taxon>
        <taxon>Methanobacteriati</taxon>
        <taxon>Methanobacteriota</taxon>
        <taxon>Stenosarchaea group</taxon>
        <taxon>Halobacteria</taxon>
        <taxon>Halobacteriales</taxon>
        <taxon>Haloferacaceae</taxon>
        <taxon>Halonotius</taxon>
    </lineage>
</organism>
<dbReference type="PANTHER" id="PTHR35610:SF8">
    <property type="entry name" value="3-ISOPROPYLMALATE DEHYDRATASE"/>
    <property type="match status" value="1"/>
</dbReference>
<proteinExistence type="predicted"/>
<reference evidence="2" key="1">
    <citation type="submission" date="2019-02" db="EMBL/GenBank/DDBJ databases">
        <title>Halonotius sp. a new haloarchaeum isolated from saline soil.</title>
        <authorList>
            <person name="Duran-Viseras A."/>
            <person name="Sanchez-Porro C."/>
            <person name="Ventosa A."/>
        </authorList>
    </citation>
    <scope>NUCLEOTIDE SEQUENCE</scope>
    <source>
        <strain evidence="2">F15B</strain>
    </source>
</reference>
<dbReference type="AlphaFoldDB" id="A0A8J8TBZ2"/>
<dbReference type="RefSeq" id="WP_142978902.1">
    <property type="nucleotide sequence ID" value="NZ_RKLU01000002.1"/>
</dbReference>
<dbReference type="GO" id="GO:0000502">
    <property type="term" value="C:proteasome complex"/>
    <property type="evidence" value="ECO:0007669"/>
    <property type="project" value="UniProtKB-KW"/>
</dbReference>
<dbReference type="Proteomes" id="UP000705823">
    <property type="component" value="Unassembled WGS sequence"/>
</dbReference>
<dbReference type="OrthoDB" id="35908at2157"/>
<gene>
    <name evidence="2" type="ORF">EGH24_04085</name>
</gene>
<dbReference type="Pfam" id="PF09754">
    <property type="entry name" value="PAC2"/>
    <property type="match status" value="1"/>
</dbReference>
<comment type="caution">
    <text evidence="2">The sequence shown here is derived from an EMBL/GenBank/DDBJ whole genome shotgun (WGS) entry which is preliminary data.</text>
</comment>
<evidence type="ECO:0000256" key="1">
    <source>
        <dbReference type="SAM" id="MobiDB-lite"/>
    </source>
</evidence>
<sequence length="248" mass="26704">MARIARRLDDVSLDSPTLVEGFPGVGLVGKIIVDHLIENLEMEHYANVHCEGIPPVATYQPDSNELVTPVRLYVDADRGLLALQSDVPINPKAANAFADCVTGWFAEEDVLPVYVSGLPRQREDQAEEPALYGVGAGDGPDRLESVGIDTPSEMGMVSGPTGALLAHALDNDTTAVGFIVESDPQFPDPDAAKAVIEGGIEPLADMEIPTADLVEKAEEIEQARQKLLSQMQQATEESSRAEPIRMYQ</sequence>